<dbReference type="Pfam" id="PF00593">
    <property type="entry name" value="TonB_dep_Rec_b-barrel"/>
    <property type="match status" value="1"/>
</dbReference>
<keyword evidence="18" id="KW-1185">Reference proteome</keyword>
<keyword evidence="10 11" id="KW-0998">Cell outer membrane</keyword>
<gene>
    <name evidence="17" type="ORF">GCM10022277_35840</name>
</gene>
<feature type="compositionally biased region" description="Basic and acidic residues" evidence="13">
    <location>
        <begin position="215"/>
        <end position="227"/>
    </location>
</feature>
<comment type="caution">
    <text evidence="17">The sequence shown here is derived from an EMBL/GenBank/DDBJ whole genome shotgun (WGS) entry which is preliminary data.</text>
</comment>
<dbReference type="InterPro" id="IPR037066">
    <property type="entry name" value="Plug_dom_sf"/>
</dbReference>
<evidence type="ECO:0000256" key="7">
    <source>
        <dbReference type="ARBA" id="ARBA00023077"/>
    </source>
</evidence>
<feature type="region of interest" description="Disordered" evidence="13">
    <location>
        <begin position="211"/>
        <end position="230"/>
    </location>
</feature>
<evidence type="ECO:0000256" key="8">
    <source>
        <dbReference type="ARBA" id="ARBA00023136"/>
    </source>
</evidence>
<dbReference type="PANTHER" id="PTHR30069:SF29">
    <property type="entry name" value="HEMOGLOBIN AND HEMOGLOBIN-HAPTOGLOBIN-BINDING PROTEIN 1-RELATED"/>
    <property type="match status" value="1"/>
</dbReference>
<keyword evidence="4 11" id="KW-1134">Transmembrane beta strand</keyword>
<dbReference type="InterPro" id="IPR000531">
    <property type="entry name" value="Beta-barrel_TonB"/>
</dbReference>
<dbReference type="RefSeq" id="WP_344799983.1">
    <property type="nucleotide sequence ID" value="NZ_BAABBN010000012.1"/>
</dbReference>
<feature type="domain" description="TonB-dependent receptor plug" evidence="16">
    <location>
        <begin position="54"/>
        <end position="159"/>
    </location>
</feature>
<evidence type="ECO:0000313" key="17">
    <source>
        <dbReference type="EMBL" id="GAA3936223.1"/>
    </source>
</evidence>
<evidence type="ECO:0000256" key="10">
    <source>
        <dbReference type="ARBA" id="ARBA00023237"/>
    </source>
</evidence>
<protein>
    <submittedName>
        <fullName evidence="17">TonB-dependent receptor</fullName>
    </submittedName>
</protein>
<reference evidence="18" key="1">
    <citation type="journal article" date="2019" name="Int. J. Syst. Evol. Microbiol.">
        <title>The Global Catalogue of Microorganisms (GCM) 10K type strain sequencing project: providing services to taxonomists for standard genome sequencing and annotation.</title>
        <authorList>
            <consortium name="The Broad Institute Genomics Platform"/>
            <consortium name="The Broad Institute Genome Sequencing Center for Infectious Disease"/>
            <person name="Wu L."/>
            <person name="Ma J."/>
        </authorList>
    </citation>
    <scope>NUCLEOTIDE SEQUENCE [LARGE SCALE GENOMIC DNA]</scope>
    <source>
        <strain evidence="18">JCM 17551</strain>
    </source>
</reference>
<accession>A0ABP7N4I3</accession>
<evidence type="ECO:0000256" key="13">
    <source>
        <dbReference type="SAM" id="MobiDB-lite"/>
    </source>
</evidence>
<evidence type="ECO:0000256" key="9">
    <source>
        <dbReference type="ARBA" id="ARBA00023170"/>
    </source>
</evidence>
<keyword evidence="3 11" id="KW-0813">Transport</keyword>
<evidence type="ECO:0000256" key="6">
    <source>
        <dbReference type="ARBA" id="ARBA00022729"/>
    </source>
</evidence>
<evidence type="ECO:0000256" key="5">
    <source>
        <dbReference type="ARBA" id="ARBA00022692"/>
    </source>
</evidence>
<evidence type="ECO:0000313" key="18">
    <source>
        <dbReference type="Proteomes" id="UP001501565"/>
    </source>
</evidence>
<feature type="chain" id="PRO_5046931966" evidence="14">
    <location>
        <begin position="30"/>
        <end position="648"/>
    </location>
</feature>
<feature type="compositionally biased region" description="Basic and acidic residues" evidence="13">
    <location>
        <begin position="271"/>
        <end position="281"/>
    </location>
</feature>
<evidence type="ECO:0000256" key="11">
    <source>
        <dbReference type="PROSITE-ProRule" id="PRU01360"/>
    </source>
</evidence>
<dbReference type="PANTHER" id="PTHR30069">
    <property type="entry name" value="TONB-DEPENDENT OUTER MEMBRANE RECEPTOR"/>
    <property type="match status" value="1"/>
</dbReference>
<keyword evidence="7 12" id="KW-0798">TonB box</keyword>
<dbReference type="Proteomes" id="UP001501565">
    <property type="component" value="Unassembled WGS sequence"/>
</dbReference>
<dbReference type="EMBL" id="BAABBN010000012">
    <property type="protein sequence ID" value="GAA3936223.1"/>
    <property type="molecule type" value="Genomic_DNA"/>
</dbReference>
<dbReference type="PROSITE" id="PS52016">
    <property type="entry name" value="TONB_DEPENDENT_REC_3"/>
    <property type="match status" value="1"/>
</dbReference>
<evidence type="ECO:0000259" key="15">
    <source>
        <dbReference type="Pfam" id="PF00593"/>
    </source>
</evidence>
<evidence type="ECO:0000256" key="4">
    <source>
        <dbReference type="ARBA" id="ARBA00022452"/>
    </source>
</evidence>
<evidence type="ECO:0000256" key="12">
    <source>
        <dbReference type="RuleBase" id="RU003357"/>
    </source>
</evidence>
<comment type="subcellular location">
    <subcellularLocation>
        <location evidence="1 11">Cell outer membrane</location>
        <topology evidence="1 11">Multi-pass membrane protein</topology>
    </subcellularLocation>
</comment>
<comment type="similarity">
    <text evidence="2">Belongs to the TonB-dependent receptor family. Hemoglobin/haptoglobin binding protein subfamily.</text>
</comment>
<feature type="region of interest" description="Disordered" evidence="13">
    <location>
        <begin position="255"/>
        <end position="281"/>
    </location>
</feature>
<evidence type="ECO:0000256" key="14">
    <source>
        <dbReference type="SAM" id="SignalP"/>
    </source>
</evidence>
<proteinExistence type="inferred from homology"/>
<dbReference type="InterPro" id="IPR039426">
    <property type="entry name" value="TonB-dep_rcpt-like"/>
</dbReference>
<dbReference type="InterPro" id="IPR036942">
    <property type="entry name" value="Beta-barrel_TonB_sf"/>
</dbReference>
<dbReference type="Pfam" id="PF07715">
    <property type="entry name" value="Plug"/>
    <property type="match status" value="1"/>
</dbReference>
<name>A0ABP7N4I3_9GAMM</name>
<evidence type="ECO:0000256" key="1">
    <source>
        <dbReference type="ARBA" id="ARBA00004571"/>
    </source>
</evidence>
<evidence type="ECO:0000259" key="16">
    <source>
        <dbReference type="Pfam" id="PF07715"/>
    </source>
</evidence>
<sequence>MTPNKQTTLSSAFKVLIPSLTLCSQSLLASEPAETEHAMEIVVSASKVEMSRAATGSAMTVLDSEYLEQNQVRTVSDALRDVPGVAVSRNGAAGSFTQVRIRGAEANQTLVLIDGIEVNDVANGSEYNFAHLMSLEIERIEVLRGAQSALWGSDAMGGVINIITKKGNGPLNGKVSFEAGSYGTHQESFNLNSGSDIYHYSLSGSLVHTDGISDANEKDGNHEEDGYRNGTLSFRGGVQANDNLSFELNLRHTEADSDSDSFTSVPGSADPRPRAVDADQNDEVRQKFARLSSNLSLFDDQWQQSFGVSNSDSNRESFKEGTLSSKNKGKRRKYEYQSDVYFESDAASSNVDHRITFAAEREEESFYTKGWSTIDREMDASGFALEYGVSLNDQWFATLAGRRDLNSEFQNDNTYRFTLAGWLSSDLRIHASKGTGIKNPGLYQLYGSSETYKGNENLKPEKNVTWDLGTEYHFDAVDGYIDVTYFHSDVRNMITGAGQTSINLPSDSKIKGVEVSATLNPAYNFRIDAGYTYTDSDNGDGKELVRRAKHIASLNSSYLFPNDKTRITGGVQYNGQQDDLIFDENWNTSQKTLSEFALLNLALSHTLNDQVEFFCRVENLLDEEYEEVATYGTKGINAMVGVTLRGSL</sequence>
<feature type="domain" description="TonB-dependent receptor-like beta-barrel" evidence="15">
    <location>
        <begin position="194"/>
        <end position="620"/>
    </location>
</feature>
<feature type="signal peptide" evidence="14">
    <location>
        <begin position="1"/>
        <end position="29"/>
    </location>
</feature>
<keyword evidence="6 14" id="KW-0732">Signal</keyword>
<organism evidence="17 18">
    <name type="scientific">Litoribacillus peritrichatus</name>
    <dbReference type="NCBI Taxonomy" id="718191"/>
    <lineage>
        <taxon>Bacteria</taxon>
        <taxon>Pseudomonadati</taxon>
        <taxon>Pseudomonadota</taxon>
        <taxon>Gammaproteobacteria</taxon>
        <taxon>Oceanospirillales</taxon>
        <taxon>Oceanospirillaceae</taxon>
        <taxon>Litoribacillus</taxon>
    </lineage>
</organism>
<evidence type="ECO:0000256" key="3">
    <source>
        <dbReference type="ARBA" id="ARBA00022448"/>
    </source>
</evidence>
<dbReference type="SUPFAM" id="SSF56935">
    <property type="entry name" value="Porins"/>
    <property type="match status" value="1"/>
</dbReference>
<keyword evidence="5 11" id="KW-0812">Transmembrane</keyword>
<dbReference type="InterPro" id="IPR012910">
    <property type="entry name" value="Plug_dom"/>
</dbReference>
<evidence type="ECO:0000256" key="2">
    <source>
        <dbReference type="ARBA" id="ARBA00008143"/>
    </source>
</evidence>
<dbReference type="Gene3D" id="2.170.130.10">
    <property type="entry name" value="TonB-dependent receptor, plug domain"/>
    <property type="match status" value="1"/>
</dbReference>
<keyword evidence="9 17" id="KW-0675">Receptor</keyword>
<dbReference type="CDD" id="cd01347">
    <property type="entry name" value="ligand_gated_channel"/>
    <property type="match status" value="1"/>
</dbReference>
<keyword evidence="8 11" id="KW-0472">Membrane</keyword>
<dbReference type="Gene3D" id="2.40.170.20">
    <property type="entry name" value="TonB-dependent receptor, beta-barrel domain"/>
    <property type="match status" value="1"/>
</dbReference>